<dbReference type="PANTHER" id="PTHR37984:SF5">
    <property type="entry name" value="PROTEIN NYNRIN-LIKE"/>
    <property type="match status" value="1"/>
</dbReference>
<reference evidence="1" key="2">
    <citation type="journal article" date="2024" name="Plant">
        <title>Genomic evolution and insights into agronomic trait innovations of Sesamum species.</title>
        <authorList>
            <person name="Miao H."/>
            <person name="Wang L."/>
            <person name="Qu L."/>
            <person name="Liu H."/>
            <person name="Sun Y."/>
            <person name="Le M."/>
            <person name="Wang Q."/>
            <person name="Wei S."/>
            <person name="Zheng Y."/>
            <person name="Lin W."/>
            <person name="Duan Y."/>
            <person name="Cao H."/>
            <person name="Xiong S."/>
            <person name="Wang X."/>
            <person name="Wei L."/>
            <person name="Li C."/>
            <person name="Ma Q."/>
            <person name="Ju M."/>
            <person name="Zhao R."/>
            <person name="Li G."/>
            <person name="Mu C."/>
            <person name="Tian Q."/>
            <person name="Mei H."/>
            <person name="Zhang T."/>
            <person name="Gao T."/>
            <person name="Zhang H."/>
        </authorList>
    </citation>
    <scope>NUCLEOTIDE SEQUENCE</scope>
    <source>
        <strain evidence="1">G02</strain>
    </source>
</reference>
<dbReference type="InterPro" id="IPR043502">
    <property type="entry name" value="DNA/RNA_pol_sf"/>
</dbReference>
<dbReference type="AlphaFoldDB" id="A0AAW2VRX8"/>
<dbReference type="Gene3D" id="3.30.70.270">
    <property type="match status" value="2"/>
</dbReference>
<organism evidence="1">
    <name type="scientific">Sesamum radiatum</name>
    <name type="common">Black benniseed</name>
    <dbReference type="NCBI Taxonomy" id="300843"/>
    <lineage>
        <taxon>Eukaryota</taxon>
        <taxon>Viridiplantae</taxon>
        <taxon>Streptophyta</taxon>
        <taxon>Embryophyta</taxon>
        <taxon>Tracheophyta</taxon>
        <taxon>Spermatophyta</taxon>
        <taxon>Magnoliopsida</taxon>
        <taxon>eudicotyledons</taxon>
        <taxon>Gunneridae</taxon>
        <taxon>Pentapetalae</taxon>
        <taxon>asterids</taxon>
        <taxon>lamiids</taxon>
        <taxon>Lamiales</taxon>
        <taxon>Pedaliaceae</taxon>
        <taxon>Sesamum</taxon>
    </lineage>
</organism>
<dbReference type="InterPro" id="IPR043128">
    <property type="entry name" value="Rev_trsase/Diguanyl_cyclase"/>
</dbReference>
<proteinExistence type="predicted"/>
<accession>A0AAW2VRX8</accession>
<name>A0AAW2VRX8_SESRA</name>
<dbReference type="SUPFAM" id="SSF56672">
    <property type="entry name" value="DNA/RNA polymerases"/>
    <property type="match status" value="1"/>
</dbReference>
<sequence length="146" mass="16741">MKEEDHLSNLKQAFEVMRAYGMKLNPNKCTFGVRGGKFLGYMVSERGIEAKAKKIEAIVRLQSPKTQKEVQKLTGKIASLSRFISRYADRSLLFFKTLGKAKEFKWTEECEQALKDLKCYLVTPPLLANPKQGETLFLYLEVSVRQ</sequence>
<dbReference type="PANTHER" id="PTHR37984">
    <property type="entry name" value="PROTEIN CBG26694"/>
    <property type="match status" value="1"/>
</dbReference>
<reference evidence="1" key="1">
    <citation type="submission" date="2020-06" db="EMBL/GenBank/DDBJ databases">
        <authorList>
            <person name="Li T."/>
            <person name="Hu X."/>
            <person name="Zhang T."/>
            <person name="Song X."/>
            <person name="Zhang H."/>
            <person name="Dai N."/>
            <person name="Sheng W."/>
            <person name="Hou X."/>
            <person name="Wei L."/>
        </authorList>
    </citation>
    <scope>NUCLEOTIDE SEQUENCE</scope>
    <source>
        <strain evidence="1">G02</strain>
        <tissue evidence="1">Leaf</tissue>
    </source>
</reference>
<protein>
    <submittedName>
        <fullName evidence="1">Uncharacterized protein</fullName>
    </submittedName>
</protein>
<gene>
    <name evidence="1" type="ORF">Sradi_0706000</name>
</gene>
<dbReference type="InterPro" id="IPR050951">
    <property type="entry name" value="Retrovirus_Pol_polyprotein"/>
</dbReference>
<comment type="caution">
    <text evidence="1">The sequence shown here is derived from an EMBL/GenBank/DDBJ whole genome shotgun (WGS) entry which is preliminary data.</text>
</comment>
<dbReference type="EMBL" id="JACGWJ010000003">
    <property type="protein sequence ID" value="KAL0430800.1"/>
    <property type="molecule type" value="Genomic_DNA"/>
</dbReference>
<evidence type="ECO:0000313" key="1">
    <source>
        <dbReference type="EMBL" id="KAL0430800.1"/>
    </source>
</evidence>